<gene>
    <name evidence="1" type="ORF">TGAM01_v204221</name>
</gene>
<evidence type="ECO:0000313" key="2">
    <source>
        <dbReference type="Proteomes" id="UP000054821"/>
    </source>
</evidence>
<comment type="caution">
    <text evidence="1">The sequence shown here is derived from an EMBL/GenBank/DDBJ whole genome shotgun (WGS) entry which is preliminary data.</text>
</comment>
<dbReference type="Proteomes" id="UP000054821">
    <property type="component" value="Unassembled WGS sequence"/>
</dbReference>
<proteinExistence type="predicted"/>
<dbReference type="EMBL" id="JPDN02000012">
    <property type="protein sequence ID" value="PON26720.1"/>
    <property type="molecule type" value="Genomic_DNA"/>
</dbReference>
<name>A0A2P4ZQZ0_9HYPO</name>
<dbReference type="GeneID" id="29981926"/>
<sequence length="702" mass="78221">MGSASLISGRLHLNWEADSFNLFRQPSKGENWNPDLLRYCVGILKELLLAMKELNMLGGCCKSFPIFIKRDSSNRVTAADVIFESVWQFVQLLSEPLSTTNNSESVLRDVKWRTDICQWTLDTFKRLFGREDEALFFLYRSTRIDGIAPYILHIAALYAQIFSVGLATFCQGHCSDFYMPQISRTIERFYLFGAVPTGPCVIAEKVELSCLGDMLNRPVWAFCLGGPLIRTDLNWANRLTLFQQKYDVRARLSQIFDLWGASIIVSKEEVPKSFKLCMGRGFLYEKTTSSLFASSPNPMLHWSTTDNDRALPASWLEHDRKVIIGAVSSNQACPLRRHQYENALAGSLVDLRTHPGGWKTGSRTGGVNVGVGGGPMAPATVGAAISLTQQRFGPTFMKGSQVQQWNKLPHELTVLNAPWGLEFSLCTGVARRVPLRALLNETVVTYLQSKLDARSNAESNSNANAPEALSRSQRLDKNVIEEIRRANSNDDAAAIWTDLNHTHPAQFNALATVLESFMDAIQCARLDDKKNLLLWWPEPNGSTDRGIKLDISRYKGNSWIPVLEDTESCAIFGLATCDCLICSDHGSAQRICQNGRSASWALSALKEKEPILSTGIAAEGGDTANMNLTHGSRLILNNYKAQSHVVKVQEVTKGAPCVLEYRGAWPRPATAWYNWFNKMTNVRESAEFLSTGIQALIVHRKP</sequence>
<organism evidence="1 2">
    <name type="scientific">Trichoderma gamsii</name>
    <dbReference type="NCBI Taxonomy" id="398673"/>
    <lineage>
        <taxon>Eukaryota</taxon>
        <taxon>Fungi</taxon>
        <taxon>Dikarya</taxon>
        <taxon>Ascomycota</taxon>
        <taxon>Pezizomycotina</taxon>
        <taxon>Sordariomycetes</taxon>
        <taxon>Hypocreomycetidae</taxon>
        <taxon>Hypocreales</taxon>
        <taxon>Hypocreaceae</taxon>
        <taxon>Trichoderma</taxon>
    </lineage>
</organism>
<dbReference type="AlphaFoldDB" id="A0A2P4ZQZ0"/>
<reference evidence="1 2" key="1">
    <citation type="journal article" date="2016" name="Genome Announc.">
        <title>Draft Whole-Genome Sequence of Trichoderma gamsii T6085, a Promising Biocontrol Agent of Fusarium Head Blight on Wheat.</title>
        <authorList>
            <person name="Baroncelli R."/>
            <person name="Zapparata A."/>
            <person name="Piaggeschi G."/>
            <person name="Sarrocco S."/>
            <person name="Vannacci G."/>
        </authorList>
    </citation>
    <scope>NUCLEOTIDE SEQUENCE [LARGE SCALE GENOMIC DNA]</scope>
    <source>
        <strain evidence="1 2">T6085</strain>
    </source>
</reference>
<keyword evidence="2" id="KW-1185">Reference proteome</keyword>
<dbReference type="RefSeq" id="XP_018665158.1">
    <property type="nucleotide sequence ID" value="XM_018801843.1"/>
</dbReference>
<protein>
    <submittedName>
        <fullName evidence="1">Uncharacterized protein</fullName>
    </submittedName>
</protein>
<evidence type="ECO:0000313" key="1">
    <source>
        <dbReference type="EMBL" id="PON26720.1"/>
    </source>
</evidence>
<accession>A0A2P4ZQZ0</accession>